<comment type="function">
    <text evidence="8">Catalyzes the cleavage of thioester bonds from S-palmitoyl-CoA or S-palmitoyl-N-acetylcysteamine (unbranched structures) but does not have activity against palmitoylcysteine or palmitoylated proteins, branched structures or bulky head groups. Conversely, hydrolyzes both long and short chain fatty acyl-CoA substrate.</text>
</comment>
<dbReference type="GO" id="GO:0016790">
    <property type="term" value="F:thiolester hydrolase activity"/>
    <property type="evidence" value="ECO:0007669"/>
    <property type="project" value="TreeGrafter"/>
</dbReference>
<evidence type="ECO:0000256" key="2">
    <source>
        <dbReference type="ARBA" id="ARBA00022729"/>
    </source>
</evidence>
<evidence type="ECO:0000256" key="8">
    <source>
        <dbReference type="ARBA" id="ARBA00093353"/>
    </source>
</evidence>
<keyword evidence="2 9" id="KW-0732">Signal</keyword>
<dbReference type="Pfam" id="PF02089">
    <property type="entry name" value="Palm_thioest"/>
    <property type="match status" value="1"/>
</dbReference>
<dbReference type="InterPro" id="IPR029058">
    <property type="entry name" value="AB_hydrolase_fold"/>
</dbReference>
<name>A0AA88GD39_NAELO</name>
<evidence type="ECO:0000256" key="5">
    <source>
        <dbReference type="ARBA" id="ARBA00023228"/>
    </source>
</evidence>
<evidence type="ECO:0000313" key="11">
    <source>
        <dbReference type="Proteomes" id="UP000816034"/>
    </source>
</evidence>
<dbReference type="Gene3D" id="3.40.50.1820">
    <property type="entry name" value="alpha/beta hydrolase"/>
    <property type="match status" value="1"/>
</dbReference>
<evidence type="ECO:0000313" key="10">
    <source>
        <dbReference type="EMBL" id="KAG2373255.1"/>
    </source>
</evidence>
<dbReference type="AlphaFoldDB" id="A0AA88GD39"/>
<feature type="chain" id="PRO_5041675650" description="palmitoyl-CoA hydrolase" evidence="9">
    <location>
        <begin position="26"/>
        <end position="335"/>
    </location>
</feature>
<accession>A0AA88GD39</accession>
<gene>
    <name evidence="10" type="ORF">C9374_012358</name>
</gene>
<keyword evidence="4" id="KW-0325">Glycoprotein</keyword>
<dbReference type="GO" id="GO:0005764">
    <property type="term" value="C:lysosome"/>
    <property type="evidence" value="ECO:0007669"/>
    <property type="project" value="UniProtKB-SubCell"/>
</dbReference>
<dbReference type="RefSeq" id="XP_044542429.1">
    <property type="nucleotide sequence ID" value="XM_044688116.1"/>
</dbReference>
<evidence type="ECO:0000256" key="1">
    <source>
        <dbReference type="ARBA" id="ARBA00004371"/>
    </source>
</evidence>
<proteinExistence type="predicted"/>
<dbReference type="SUPFAM" id="SSF53474">
    <property type="entry name" value="alpha/beta-Hydrolases"/>
    <property type="match status" value="1"/>
</dbReference>
<comment type="caution">
    <text evidence="10">The sequence shown here is derived from an EMBL/GenBank/DDBJ whole genome shotgun (WGS) entry which is preliminary data.</text>
</comment>
<dbReference type="EMBL" id="PYSW02000058">
    <property type="protein sequence ID" value="KAG2373255.1"/>
    <property type="molecule type" value="Genomic_DNA"/>
</dbReference>
<organism evidence="10 11">
    <name type="scientific">Naegleria lovaniensis</name>
    <name type="common">Amoeba</name>
    <dbReference type="NCBI Taxonomy" id="51637"/>
    <lineage>
        <taxon>Eukaryota</taxon>
        <taxon>Discoba</taxon>
        <taxon>Heterolobosea</taxon>
        <taxon>Tetramitia</taxon>
        <taxon>Eutetramitia</taxon>
        <taxon>Vahlkampfiidae</taxon>
        <taxon>Naegleria</taxon>
    </lineage>
</organism>
<reference evidence="10 11" key="1">
    <citation type="journal article" date="2018" name="BMC Genomics">
        <title>The genome of Naegleria lovaniensis, the basis for a comparative approach to unravel pathogenicity factors of the human pathogenic amoeba N. fowleri.</title>
        <authorList>
            <person name="Liechti N."/>
            <person name="Schurch N."/>
            <person name="Bruggmann R."/>
            <person name="Wittwer M."/>
        </authorList>
    </citation>
    <scope>NUCLEOTIDE SEQUENCE [LARGE SCALE GENOMIC DNA]</scope>
    <source>
        <strain evidence="10 11">ATCC 30569</strain>
    </source>
</reference>
<protein>
    <recommendedName>
        <fullName evidence="6">palmitoyl-CoA hydrolase</fullName>
        <ecNumber evidence="6">3.1.2.2</ecNumber>
    </recommendedName>
</protein>
<evidence type="ECO:0000256" key="6">
    <source>
        <dbReference type="ARBA" id="ARBA00038848"/>
    </source>
</evidence>
<evidence type="ECO:0000256" key="3">
    <source>
        <dbReference type="ARBA" id="ARBA00022801"/>
    </source>
</evidence>
<comment type="catalytic activity">
    <reaction evidence="7">
        <text>S-hexadecanoyl-N-acetylcysteamine + H2O = N-acetylcysteamine + hexadecanoate + H(+)</text>
        <dbReference type="Rhea" id="RHEA:84099"/>
        <dbReference type="ChEBI" id="CHEBI:7896"/>
        <dbReference type="ChEBI" id="CHEBI:15377"/>
        <dbReference type="ChEBI" id="CHEBI:15378"/>
        <dbReference type="ChEBI" id="CHEBI:74410"/>
        <dbReference type="ChEBI" id="CHEBI:233601"/>
    </reaction>
</comment>
<keyword evidence="3" id="KW-0378">Hydrolase</keyword>
<sequence>MSQQESALVLITMMMIAIMLSSSQALSIFIPSQQQRPPTVIPEPSSKPLLPVLLMHGVTVDNNSMTYLRDFILESNPGTIVLSLPCEDRLGSLFHPMAEQLELFAQLVEQAKAQYGFRDHHLICHSQGGLLCRSYLQMYPKHTVRVFVSLSGVQNGEFGIPGDKSWEIVLKDKFPFLWNMTADEIYAVFYTDAFQKLVSVANYWKDPYHMDSYRQHSQFLAIMNNDSTTVDYASKYHFRENMLRIDKMILNGSPQDEIIKPYFSAFFDYYKYDSSSNALVTESMKLQSFYINDVFGLKTLDREKRLFIQRVPNVTHKEWITNQTLYELYMRPFLY</sequence>
<evidence type="ECO:0000256" key="4">
    <source>
        <dbReference type="ARBA" id="ARBA00023180"/>
    </source>
</evidence>
<dbReference type="Proteomes" id="UP000816034">
    <property type="component" value="Unassembled WGS sequence"/>
</dbReference>
<evidence type="ECO:0000256" key="7">
    <source>
        <dbReference type="ARBA" id="ARBA00093223"/>
    </source>
</evidence>
<keyword evidence="11" id="KW-1185">Reference proteome</keyword>
<dbReference type="GeneID" id="68104812"/>
<dbReference type="PANTHER" id="PTHR11247:SF27">
    <property type="entry name" value="LYSOSOMAL THIOESTERASE PPT2"/>
    <property type="match status" value="1"/>
</dbReference>
<feature type="signal peptide" evidence="9">
    <location>
        <begin position="1"/>
        <end position="25"/>
    </location>
</feature>
<evidence type="ECO:0000256" key="9">
    <source>
        <dbReference type="SAM" id="SignalP"/>
    </source>
</evidence>
<dbReference type="EC" id="3.1.2.2" evidence="6"/>
<keyword evidence="5" id="KW-0458">Lysosome</keyword>
<comment type="subcellular location">
    <subcellularLocation>
        <location evidence="1">Lysosome</location>
    </subcellularLocation>
</comment>
<dbReference type="PANTHER" id="PTHR11247">
    <property type="entry name" value="PALMITOYL-PROTEIN THIOESTERASE/DOLICHYLDIPHOSPHATASE 1"/>
    <property type="match status" value="1"/>
</dbReference>